<reference evidence="8 9" key="1">
    <citation type="submission" date="2024-09" db="EMBL/GenBank/DDBJ databases">
        <authorList>
            <person name="Sun Q."/>
            <person name="Mori K."/>
        </authorList>
    </citation>
    <scope>NUCLEOTIDE SEQUENCE [LARGE SCALE GENOMIC DNA]</scope>
    <source>
        <strain evidence="8 9">CGMCC 1.15906</strain>
    </source>
</reference>
<dbReference type="PROSITE" id="PS00455">
    <property type="entry name" value="AMP_BINDING"/>
    <property type="match status" value="1"/>
</dbReference>
<feature type="domain" description="AMP-dependent synthetase/ligase" evidence="7">
    <location>
        <begin position="10"/>
        <end position="432"/>
    </location>
</feature>
<comment type="similarity">
    <text evidence="1">Belongs to the ATP-dependent AMP-binding enzyme family.</text>
</comment>
<evidence type="ECO:0000256" key="4">
    <source>
        <dbReference type="ARBA" id="ARBA00023098"/>
    </source>
</evidence>
<sequence>MTRTVASRVKTRAEQTPERIALREKDLGVWQQVSWSAYWETAELVGHALLALGVEVGDRIAIHSENRREWLYSDIGIVAVRAVTVGLYPTNPAPEVGYLLKHSGARVLIAEDQEQVDKALAVDTELEYIVYLEPRGIRNRYDDQRLLAWPDFLALGFEHREQHPDAVTTRMAEAQPDDIVALIYTSGTTGPPKGAMLSVANVEFAIVELVERGGFTSPPPSSKDLSLSYLPLCHVAERIFSCWFSAAAGVCVHFAESIETVQGNLREVQPSILFGVPRIWEKIAAGIQIRSESASPVKRAMGRFWLRRADAIGTTLVANEGRHTIGSRLQYAIGYVFFYRALLDRIGLRKVRYAACGAAPIAPDVLRFFMGLGVPMHEVYGMTENTAVATANRPGRVKLGTVGEVHDGVELKVDEQTGEILTRHGGTFAGYWQDPEATARVIDADGWLHTGDVGEWVDGTHLRITDRMKDIIITAGGKNIAPSEIENALKASPYIKEAIVIGDRRSYLTALIGIEPDTVGHWAQTRRLAYSTYHDLASKPEVIALVQEVVTEINERFATVEQIKQFRLLPKLLDHEDGELTATQKVKRSAVTTAFTDLVESMYSGGRR</sequence>
<comment type="catalytic activity">
    <reaction evidence="5">
        <text>a long-chain fatty acid + ATP + CoA = a long-chain fatty acyl-CoA + AMP + diphosphate</text>
        <dbReference type="Rhea" id="RHEA:15421"/>
        <dbReference type="ChEBI" id="CHEBI:30616"/>
        <dbReference type="ChEBI" id="CHEBI:33019"/>
        <dbReference type="ChEBI" id="CHEBI:57287"/>
        <dbReference type="ChEBI" id="CHEBI:57560"/>
        <dbReference type="ChEBI" id="CHEBI:83139"/>
        <dbReference type="ChEBI" id="CHEBI:456215"/>
        <dbReference type="EC" id="6.2.1.3"/>
    </reaction>
    <physiologicalReaction direction="left-to-right" evidence="5">
        <dbReference type="Rhea" id="RHEA:15422"/>
    </physiologicalReaction>
</comment>
<dbReference type="RefSeq" id="WP_380057082.1">
    <property type="nucleotide sequence ID" value="NZ_JBHLTC010000049.1"/>
</dbReference>
<dbReference type="Gene3D" id="3.40.50.12780">
    <property type="entry name" value="N-terminal domain of ligase-like"/>
    <property type="match status" value="1"/>
</dbReference>
<dbReference type="Pfam" id="PF23562">
    <property type="entry name" value="AMP-binding_C_3"/>
    <property type="match status" value="1"/>
</dbReference>
<dbReference type="Proteomes" id="UP001589890">
    <property type="component" value="Unassembled WGS sequence"/>
</dbReference>
<evidence type="ECO:0000259" key="7">
    <source>
        <dbReference type="Pfam" id="PF00501"/>
    </source>
</evidence>
<keyword evidence="2" id="KW-0436">Ligase</keyword>
<dbReference type="Gene3D" id="3.30.300.30">
    <property type="match status" value="1"/>
</dbReference>
<dbReference type="PANTHER" id="PTHR43272:SF32">
    <property type="entry name" value="AMP-DEPENDENT SYNTHETASE_LIGASE DOMAIN-CONTAINING PROTEIN"/>
    <property type="match status" value="1"/>
</dbReference>
<evidence type="ECO:0000256" key="1">
    <source>
        <dbReference type="ARBA" id="ARBA00006432"/>
    </source>
</evidence>
<evidence type="ECO:0000256" key="5">
    <source>
        <dbReference type="ARBA" id="ARBA00024484"/>
    </source>
</evidence>
<organism evidence="8 9">
    <name type="scientific">Kribbella deserti</name>
    <dbReference type="NCBI Taxonomy" id="1926257"/>
    <lineage>
        <taxon>Bacteria</taxon>
        <taxon>Bacillati</taxon>
        <taxon>Actinomycetota</taxon>
        <taxon>Actinomycetes</taxon>
        <taxon>Propionibacteriales</taxon>
        <taxon>Kribbellaceae</taxon>
        <taxon>Kribbella</taxon>
    </lineage>
</organism>
<dbReference type="EMBL" id="JBHLTC010000049">
    <property type="protein sequence ID" value="MFC0629278.1"/>
    <property type="molecule type" value="Genomic_DNA"/>
</dbReference>
<evidence type="ECO:0000313" key="9">
    <source>
        <dbReference type="Proteomes" id="UP001589890"/>
    </source>
</evidence>
<accession>A0ABV6QXB6</accession>
<keyword evidence="4" id="KW-0443">Lipid metabolism</keyword>
<dbReference type="InterPro" id="IPR020845">
    <property type="entry name" value="AMP-binding_CS"/>
</dbReference>
<evidence type="ECO:0000313" key="8">
    <source>
        <dbReference type="EMBL" id="MFC0629278.1"/>
    </source>
</evidence>
<keyword evidence="3" id="KW-0276">Fatty acid metabolism</keyword>
<comment type="caution">
    <text evidence="8">The sequence shown here is derived from an EMBL/GenBank/DDBJ whole genome shotgun (WGS) entry which is preliminary data.</text>
</comment>
<gene>
    <name evidence="8" type="ORF">ACFFGN_34755</name>
</gene>
<dbReference type="Pfam" id="PF00501">
    <property type="entry name" value="AMP-binding"/>
    <property type="match status" value="1"/>
</dbReference>
<dbReference type="SUPFAM" id="SSF56801">
    <property type="entry name" value="Acetyl-CoA synthetase-like"/>
    <property type="match status" value="1"/>
</dbReference>
<evidence type="ECO:0000256" key="3">
    <source>
        <dbReference type="ARBA" id="ARBA00022832"/>
    </source>
</evidence>
<dbReference type="InterPro" id="IPR042099">
    <property type="entry name" value="ANL_N_sf"/>
</dbReference>
<evidence type="ECO:0000256" key="6">
    <source>
        <dbReference type="ARBA" id="ARBA00032875"/>
    </source>
</evidence>
<name>A0ABV6QXB6_9ACTN</name>
<proteinExistence type="inferred from homology"/>
<dbReference type="PANTHER" id="PTHR43272">
    <property type="entry name" value="LONG-CHAIN-FATTY-ACID--COA LIGASE"/>
    <property type="match status" value="1"/>
</dbReference>
<evidence type="ECO:0000256" key="2">
    <source>
        <dbReference type="ARBA" id="ARBA00022598"/>
    </source>
</evidence>
<keyword evidence="9" id="KW-1185">Reference proteome</keyword>
<dbReference type="InterPro" id="IPR045851">
    <property type="entry name" value="AMP-bd_C_sf"/>
</dbReference>
<dbReference type="InterPro" id="IPR000873">
    <property type="entry name" value="AMP-dep_synth/lig_dom"/>
</dbReference>
<protein>
    <recommendedName>
        <fullName evidence="6">Acyl-CoA synthetase</fullName>
    </recommendedName>
</protein>